<keyword evidence="3" id="KW-1185">Reference proteome</keyword>
<dbReference type="RefSeq" id="XP_003335196.2">
    <property type="nucleotide sequence ID" value="XM_003335148.2"/>
</dbReference>
<dbReference type="VEuPathDB" id="FungiDB:PGTG_16803"/>
<protein>
    <submittedName>
        <fullName evidence="2">Uncharacterized protein</fullName>
    </submittedName>
</protein>
<name>E3L2M6_PUCGT</name>
<reference evidence="3" key="2">
    <citation type="journal article" date="2011" name="Proc. Natl. Acad. Sci. U.S.A.">
        <title>Obligate biotrophy features unraveled by the genomic analysis of rust fungi.</title>
        <authorList>
            <person name="Duplessis S."/>
            <person name="Cuomo C.A."/>
            <person name="Lin Y.-C."/>
            <person name="Aerts A."/>
            <person name="Tisserant E."/>
            <person name="Veneault-Fourrey C."/>
            <person name="Joly D.L."/>
            <person name="Hacquard S."/>
            <person name="Amselem J."/>
            <person name="Cantarel B.L."/>
            <person name="Chiu R."/>
            <person name="Coutinho P.M."/>
            <person name="Feau N."/>
            <person name="Field M."/>
            <person name="Frey P."/>
            <person name="Gelhaye E."/>
            <person name="Goldberg J."/>
            <person name="Grabherr M.G."/>
            <person name="Kodira C.D."/>
            <person name="Kohler A."/>
            <person name="Kuees U."/>
            <person name="Lindquist E.A."/>
            <person name="Lucas S.M."/>
            <person name="Mago R."/>
            <person name="Mauceli E."/>
            <person name="Morin E."/>
            <person name="Murat C."/>
            <person name="Pangilinan J.L."/>
            <person name="Park R."/>
            <person name="Pearson M."/>
            <person name="Quesneville H."/>
            <person name="Rouhier N."/>
            <person name="Sakthikumar S."/>
            <person name="Salamov A.A."/>
            <person name="Schmutz J."/>
            <person name="Selles B."/>
            <person name="Shapiro H."/>
            <person name="Tanguay P."/>
            <person name="Tuskan G.A."/>
            <person name="Henrissat B."/>
            <person name="Van de Peer Y."/>
            <person name="Rouze P."/>
            <person name="Ellis J.G."/>
            <person name="Dodds P.N."/>
            <person name="Schein J.E."/>
            <person name="Zhong S."/>
            <person name="Hamelin R.C."/>
            <person name="Grigoriev I.V."/>
            <person name="Szabo L.J."/>
            <person name="Martin F."/>
        </authorList>
    </citation>
    <scope>NUCLEOTIDE SEQUENCE [LARGE SCALE GENOMIC DNA]</scope>
    <source>
        <strain evidence="3">CRL 75-36-700-3 / race SCCL</strain>
    </source>
</reference>
<gene>
    <name evidence="2" type="ORF">PGTG_16803</name>
</gene>
<dbReference type="HOGENOM" id="CLU_2110180_0_0_1"/>
<dbReference type="GeneID" id="10530682"/>
<evidence type="ECO:0000313" key="2">
    <source>
        <dbReference type="EMBL" id="EFP90777.2"/>
    </source>
</evidence>
<dbReference type="InParanoid" id="E3L2M6"/>
<dbReference type="OrthoDB" id="10565409at2759"/>
<dbReference type="EMBL" id="DS178337">
    <property type="protein sequence ID" value="EFP90777.2"/>
    <property type="molecule type" value="Genomic_DNA"/>
</dbReference>
<dbReference type="AlphaFoldDB" id="E3L2M6"/>
<evidence type="ECO:0000256" key="1">
    <source>
        <dbReference type="SAM" id="MobiDB-lite"/>
    </source>
</evidence>
<evidence type="ECO:0000313" key="3">
    <source>
        <dbReference type="Proteomes" id="UP000008783"/>
    </source>
</evidence>
<sequence length="115" mass="13141">MNKLVGFPEEEVDKEVNKEEFGNEEVDLFNQSDQEPDEDSRSKDGHPEGNAGADSDDMDADRDPQGNAKEWFLPNLEDNFDTYIDHGCILDKQRYPIYANGKTVFNIVKQQAQDQ</sequence>
<proteinExistence type="predicted"/>
<accession>E3L2M6</accession>
<dbReference type="KEGG" id="pgr:PGTG_16803"/>
<organism evidence="2 3">
    <name type="scientific">Puccinia graminis f. sp. tritici (strain CRL 75-36-700-3 / race SCCL)</name>
    <name type="common">Black stem rust fungus</name>
    <dbReference type="NCBI Taxonomy" id="418459"/>
    <lineage>
        <taxon>Eukaryota</taxon>
        <taxon>Fungi</taxon>
        <taxon>Dikarya</taxon>
        <taxon>Basidiomycota</taxon>
        <taxon>Pucciniomycotina</taxon>
        <taxon>Pucciniomycetes</taxon>
        <taxon>Pucciniales</taxon>
        <taxon>Pucciniaceae</taxon>
        <taxon>Puccinia</taxon>
    </lineage>
</organism>
<dbReference type="Proteomes" id="UP000008783">
    <property type="component" value="Unassembled WGS sequence"/>
</dbReference>
<feature type="region of interest" description="Disordered" evidence="1">
    <location>
        <begin position="1"/>
        <end position="70"/>
    </location>
</feature>
<reference key="1">
    <citation type="submission" date="2007-01" db="EMBL/GenBank/DDBJ databases">
        <title>The Genome Sequence of Puccinia graminis f. sp. tritici Strain CRL 75-36-700-3.</title>
        <authorList>
            <consortium name="The Broad Institute Genome Sequencing Platform"/>
            <person name="Birren B."/>
            <person name="Lander E."/>
            <person name="Galagan J."/>
            <person name="Nusbaum C."/>
            <person name="Devon K."/>
            <person name="Cuomo C."/>
            <person name="Jaffe D."/>
            <person name="Butler J."/>
            <person name="Alvarez P."/>
            <person name="Gnerre S."/>
            <person name="Grabherr M."/>
            <person name="Mauceli E."/>
            <person name="Brockman W."/>
            <person name="Young S."/>
            <person name="LaButti K."/>
            <person name="Sykes S."/>
            <person name="DeCaprio D."/>
            <person name="Crawford M."/>
            <person name="Koehrsen M."/>
            <person name="Engels R."/>
            <person name="Montgomery P."/>
            <person name="Pearson M."/>
            <person name="Howarth C."/>
            <person name="Larson L."/>
            <person name="White J."/>
            <person name="Zeng Q."/>
            <person name="Kodira C."/>
            <person name="Yandava C."/>
            <person name="Alvarado L."/>
            <person name="O'Leary S."/>
            <person name="Szabo L."/>
            <person name="Dean R."/>
            <person name="Schein J."/>
        </authorList>
    </citation>
    <scope>NUCLEOTIDE SEQUENCE</scope>
    <source>
        <strain>CRL 75-36-700-3</strain>
    </source>
</reference>